<dbReference type="EMBL" id="CATQJA010002662">
    <property type="protein sequence ID" value="CAJ0580736.1"/>
    <property type="molecule type" value="Genomic_DNA"/>
</dbReference>
<keyword evidence="2" id="KW-1133">Transmembrane helix</keyword>
<accession>A0AA36D4U2</accession>
<keyword evidence="4" id="KW-1185">Reference proteome</keyword>
<protein>
    <submittedName>
        <fullName evidence="3">Uncharacterized protein</fullName>
    </submittedName>
</protein>
<sequence>MLETHEIDIPYFSFKGLALGLPLFMALLILMCFYVSQCACYRARKEVDLDYHEPIIISSDGSGREDVDSKQLMITPSDESGD</sequence>
<feature type="compositionally biased region" description="Polar residues" evidence="1">
    <location>
        <begin position="72"/>
        <end position="82"/>
    </location>
</feature>
<evidence type="ECO:0000313" key="4">
    <source>
        <dbReference type="Proteomes" id="UP001177023"/>
    </source>
</evidence>
<comment type="caution">
    <text evidence="3">The sequence shown here is derived from an EMBL/GenBank/DDBJ whole genome shotgun (WGS) entry which is preliminary data.</text>
</comment>
<organism evidence="3 4">
    <name type="scientific">Mesorhabditis spiculigera</name>
    <dbReference type="NCBI Taxonomy" id="96644"/>
    <lineage>
        <taxon>Eukaryota</taxon>
        <taxon>Metazoa</taxon>
        <taxon>Ecdysozoa</taxon>
        <taxon>Nematoda</taxon>
        <taxon>Chromadorea</taxon>
        <taxon>Rhabditida</taxon>
        <taxon>Rhabditina</taxon>
        <taxon>Rhabditomorpha</taxon>
        <taxon>Rhabditoidea</taxon>
        <taxon>Rhabditidae</taxon>
        <taxon>Mesorhabditinae</taxon>
        <taxon>Mesorhabditis</taxon>
    </lineage>
</organism>
<dbReference type="AlphaFoldDB" id="A0AA36D4U2"/>
<evidence type="ECO:0000256" key="2">
    <source>
        <dbReference type="SAM" id="Phobius"/>
    </source>
</evidence>
<name>A0AA36D4U2_9BILA</name>
<keyword evidence="2" id="KW-0812">Transmembrane</keyword>
<evidence type="ECO:0000313" key="3">
    <source>
        <dbReference type="EMBL" id="CAJ0580736.1"/>
    </source>
</evidence>
<feature type="transmembrane region" description="Helical" evidence="2">
    <location>
        <begin position="12"/>
        <end position="35"/>
    </location>
</feature>
<dbReference type="Proteomes" id="UP001177023">
    <property type="component" value="Unassembled WGS sequence"/>
</dbReference>
<evidence type="ECO:0000256" key="1">
    <source>
        <dbReference type="SAM" id="MobiDB-lite"/>
    </source>
</evidence>
<reference evidence="3" key="1">
    <citation type="submission" date="2023-06" db="EMBL/GenBank/DDBJ databases">
        <authorList>
            <person name="Delattre M."/>
        </authorList>
    </citation>
    <scope>NUCLEOTIDE SEQUENCE</scope>
    <source>
        <strain evidence="3">AF72</strain>
    </source>
</reference>
<proteinExistence type="predicted"/>
<feature type="non-terminal residue" evidence="3">
    <location>
        <position position="1"/>
    </location>
</feature>
<feature type="region of interest" description="Disordered" evidence="1">
    <location>
        <begin position="57"/>
        <end position="82"/>
    </location>
</feature>
<keyword evidence="2" id="KW-0472">Membrane</keyword>
<gene>
    <name evidence="3" type="ORF">MSPICULIGERA_LOCUS18924</name>
</gene>